<keyword evidence="3" id="KW-1003">Cell membrane</keyword>
<reference evidence="9 10" key="1">
    <citation type="submission" date="2019-10" db="EMBL/GenBank/DDBJ databases">
        <title>Description of Paenibacillus terricola sp. nov.</title>
        <authorList>
            <person name="Carlier A."/>
            <person name="Qi S."/>
        </authorList>
    </citation>
    <scope>NUCLEOTIDE SEQUENCE [LARGE SCALE GENOMIC DNA]</scope>
    <source>
        <strain evidence="9 10">LMG 31459</strain>
    </source>
</reference>
<dbReference type="RefSeq" id="WP_171716422.1">
    <property type="nucleotide sequence ID" value="NZ_WHOB01000018.1"/>
</dbReference>
<evidence type="ECO:0000256" key="5">
    <source>
        <dbReference type="ARBA" id="ARBA00022989"/>
    </source>
</evidence>
<protein>
    <submittedName>
        <fullName evidence="9">Sulfatase-like hydrolase/transferase</fullName>
    </submittedName>
</protein>
<dbReference type="Gene3D" id="3.40.720.10">
    <property type="entry name" value="Alkaline Phosphatase, subunit A"/>
    <property type="match status" value="1"/>
</dbReference>
<dbReference type="CDD" id="cd16015">
    <property type="entry name" value="LTA_synthase"/>
    <property type="match status" value="1"/>
</dbReference>
<keyword evidence="10" id="KW-1185">Reference proteome</keyword>
<organism evidence="9 10">
    <name type="scientific">Paenibacillus phytohabitans</name>
    <dbReference type="NCBI Taxonomy" id="2654978"/>
    <lineage>
        <taxon>Bacteria</taxon>
        <taxon>Bacillati</taxon>
        <taxon>Bacillota</taxon>
        <taxon>Bacilli</taxon>
        <taxon>Bacillales</taxon>
        <taxon>Paenibacillaceae</taxon>
        <taxon>Paenibacillus</taxon>
    </lineage>
</organism>
<keyword evidence="4 7" id="KW-0812">Transmembrane</keyword>
<dbReference type="PANTHER" id="PTHR47371:SF3">
    <property type="entry name" value="PHOSPHOGLYCEROL TRANSFERASE I"/>
    <property type="match status" value="1"/>
</dbReference>
<dbReference type="Proteomes" id="UP000596857">
    <property type="component" value="Unassembled WGS sequence"/>
</dbReference>
<feature type="transmembrane region" description="Helical" evidence="7">
    <location>
        <begin position="49"/>
        <end position="69"/>
    </location>
</feature>
<feature type="transmembrane region" description="Helical" evidence="7">
    <location>
        <begin position="154"/>
        <end position="173"/>
    </location>
</feature>
<comment type="caution">
    <text evidence="9">The sequence shown here is derived from an EMBL/GenBank/DDBJ whole genome shotgun (WGS) entry which is preliminary data.</text>
</comment>
<evidence type="ECO:0000256" key="4">
    <source>
        <dbReference type="ARBA" id="ARBA00022692"/>
    </source>
</evidence>
<comment type="subcellular location">
    <subcellularLocation>
        <location evidence="1">Cell membrane</location>
        <topology evidence="1">Multi-pass membrane protein</topology>
    </subcellularLocation>
</comment>
<comment type="pathway">
    <text evidence="2">Cell wall biogenesis; lipoteichoic acid biosynthesis.</text>
</comment>
<evidence type="ECO:0000313" key="10">
    <source>
        <dbReference type="Proteomes" id="UP000596857"/>
    </source>
</evidence>
<evidence type="ECO:0000256" key="2">
    <source>
        <dbReference type="ARBA" id="ARBA00004936"/>
    </source>
</evidence>
<dbReference type="InterPro" id="IPR000917">
    <property type="entry name" value="Sulfatase_N"/>
</dbReference>
<accession>A0ABX1YEG0</accession>
<keyword evidence="6 7" id="KW-0472">Membrane</keyword>
<feature type="transmembrane region" description="Helical" evidence="7">
    <location>
        <begin position="123"/>
        <end position="142"/>
    </location>
</feature>
<sequence>MSRLLPFKRLSYLLLVLLAGGFVLNYFLQAASFSMNLTGALQWIGRYPWLYGAGSLFIFFILLLSSVILPNTYAGPAVVSVLCLLLGVADYQKLVTRGEPLFPWDLMLVKNAGEMSKITKGMISPQAVIAAILVAVGLAYMIRKLPRNRIRLPLRLSLGGISVALSAGFLVLVSGHSSVVTAMNYQNIFWNQKVNYTQNGFIFAFAGNLRQSLLEKPEGYSREAVEAVAAKYSALPDEPAAASPEEQPNILFMMDEAFFDPTRLPGYTLSEDPLKFIHAAAGETPSGYLLSPEFGGNTANVEFEALTGLSMYFLGDGTIPYQQRIVKMSSLPSIVSILKSRGYQALALHPFDETFYNRNRVYPVLGFDSFISEKDMPDANRLTPDGFISDKAAVQEAVRELKSAPGPAFLHLVTMQNHFPFTKGVNGPNTITVEGGQPAQKDELETYVQDTKLTDEALAYLQQELLTIERPTIAVFWGDHLPALTAGIYTEAGWDQEPRLKHETQLLILANYEIGNETLGTLSPAFLGPTVFRLSGQPLPAYYKLLKQVQEEIPGLSKNVLVGSGSSGILSELTPGQQELLNDYRLIEYDLLEGEKYAEGLMF</sequence>
<evidence type="ECO:0000256" key="3">
    <source>
        <dbReference type="ARBA" id="ARBA00022475"/>
    </source>
</evidence>
<evidence type="ECO:0000256" key="7">
    <source>
        <dbReference type="SAM" id="Phobius"/>
    </source>
</evidence>
<evidence type="ECO:0000256" key="6">
    <source>
        <dbReference type="ARBA" id="ARBA00023136"/>
    </source>
</evidence>
<keyword evidence="5 7" id="KW-1133">Transmembrane helix</keyword>
<feature type="domain" description="Sulfatase N-terminal" evidence="8">
    <location>
        <begin position="248"/>
        <end position="536"/>
    </location>
</feature>
<dbReference type="Pfam" id="PF00884">
    <property type="entry name" value="Sulfatase"/>
    <property type="match status" value="1"/>
</dbReference>
<evidence type="ECO:0000256" key="1">
    <source>
        <dbReference type="ARBA" id="ARBA00004651"/>
    </source>
</evidence>
<feature type="transmembrane region" description="Helical" evidence="7">
    <location>
        <begin position="76"/>
        <end position="94"/>
    </location>
</feature>
<gene>
    <name evidence="9" type="ORF">GC101_05300</name>
</gene>
<dbReference type="SUPFAM" id="SSF53649">
    <property type="entry name" value="Alkaline phosphatase-like"/>
    <property type="match status" value="1"/>
</dbReference>
<evidence type="ECO:0000259" key="8">
    <source>
        <dbReference type="Pfam" id="PF00884"/>
    </source>
</evidence>
<dbReference type="PANTHER" id="PTHR47371">
    <property type="entry name" value="LIPOTEICHOIC ACID SYNTHASE"/>
    <property type="match status" value="1"/>
</dbReference>
<dbReference type="InterPro" id="IPR017850">
    <property type="entry name" value="Alkaline_phosphatase_core_sf"/>
</dbReference>
<name>A0ABX1YEG0_9BACL</name>
<feature type="transmembrane region" description="Helical" evidence="7">
    <location>
        <begin position="12"/>
        <end position="29"/>
    </location>
</feature>
<dbReference type="EMBL" id="WHOB01000018">
    <property type="protein sequence ID" value="NOU78293.1"/>
    <property type="molecule type" value="Genomic_DNA"/>
</dbReference>
<evidence type="ECO:0000313" key="9">
    <source>
        <dbReference type="EMBL" id="NOU78293.1"/>
    </source>
</evidence>
<dbReference type="InterPro" id="IPR050448">
    <property type="entry name" value="OpgB/LTA_synthase_biosynth"/>
</dbReference>
<proteinExistence type="predicted"/>